<dbReference type="InterPro" id="IPR046542">
    <property type="entry name" value="DUF6801"/>
</dbReference>
<protein>
    <recommendedName>
        <fullName evidence="2">DUF6801 domain-containing protein</fullName>
    </recommendedName>
</protein>
<dbReference type="EMBL" id="CP108164">
    <property type="protein sequence ID" value="WTQ84679.1"/>
    <property type="molecule type" value="Genomic_DNA"/>
</dbReference>
<evidence type="ECO:0000259" key="2">
    <source>
        <dbReference type="Pfam" id="PF20611"/>
    </source>
</evidence>
<gene>
    <name evidence="3" type="ORF">OG350_32170</name>
</gene>
<evidence type="ECO:0000256" key="1">
    <source>
        <dbReference type="SAM" id="MobiDB-lite"/>
    </source>
</evidence>
<dbReference type="Pfam" id="PF20611">
    <property type="entry name" value="DUF6801"/>
    <property type="match status" value="1"/>
</dbReference>
<name>A0ABZ1KVU1_STRAH</name>
<accession>A0ABZ1KVU1</accession>
<feature type="compositionally biased region" description="Basic and acidic residues" evidence="1">
    <location>
        <begin position="245"/>
        <end position="258"/>
    </location>
</feature>
<dbReference type="RefSeq" id="WP_405452459.1">
    <property type="nucleotide sequence ID" value="NZ_CP108164.1"/>
</dbReference>
<evidence type="ECO:0000313" key="3">
    <source>
        <dbReference type="EMBL" id="WTQ84679.1"/>
    </source>
</evidence>
<evidence type="ECO:0000313" key="4">
    <source>
        <dbReference type="Proteomes" id="UP001622557"/>
    </source>
</evidence>
<feature type="compositionally biased region" description="Pro residues" evidence="1">
    <location>
        <begin position="211"/>
        <end position="226"/>
    </location>
</feature>
<reference evidence="3 4" key="1">
    <citation type="submission" date="2022-10" db="EMBL/GenBank/DDBJ databases">
        <title>The complete genomes of actinobacterial strains from the NBC collection.</title>
        <authorList>
            <person name="Joergensen T.S."/>
            <person name="Alvarez Arevalo M."/>
            <person name="Sterndorff E.B."/>
            <person name="Faurdal D."/>
            <person name="Vuksanovic O."/>
            <person name="Mourched A.-S."/>
            <person name="Charusanti P."/>
            <person name="Shaw S."/>
            <person name="Blin K."/>
            <person name="Weber T."/>
        </authorList>
    </citation>
    <scope>NUCLEOTIDE SEQUENCE [LARGE SCALE GENOMIC DNA]</scope>
    <source>
        <strain evidence="3 4">NBC_00156</strain>
    </source>
</reference>
<proteinExistence type="predicted"/>
<feature type="region of interest" description="Disordered" evidence="1">
    <location>
        <begin position="208"/>
        <end position="298"/>
    </location>
</feature>
<dbReference type="GeneID" id="97285195"/>
<feature type="compositionally biased region" description="Basic and acidic residues" evidence="1">
    <location>
        <begin position="284"/>
        <end position="298"/>
    </location>
</feature>
<dbReference type="Proteomes" id="UP001622557">
    <property type="component" value="Chromosome"/>
</dbReference>
<feature type="domain" description="DUF6801" evidence="2">
    <location>
        <begin position="49"/>
        <end position="194"/>
    </location>
</feature>
<sequence>MRGHRAAAPRLPRVRVRTTAIGAFVVLAAMVPAAVSASGTQEADVTLPYVCRLPSKELPATLRVTADFPTSARAGKAFAPTDVTTTVELPAEAVADLARGRAAGVRAVTRLGVGITQGESAAEATWRGTARPAALPASGPLTLTATGEVPSVTARVDGTLTFSAGALDLDLALDTPDGTAADPAALTIGCSPAEDAPKRGLLATVLIEPGPTAPPTAPASPAPSAPAPGTGTPGAPQSPQSPDDQEGRGGQDGQEGRDSQGGGEDQEGRAPTVTERVPPGAATRRPDAPPCRYDERHPSTSASLNAYITGYTNVRKLAGASLLPLSCALIEQGPTDIELFPDYSGGYLTQHSQGTLWYRGKPQTPPFQATFLTFGFVPTKATMVLEQTGPMTMDGKGETSFVTLFTKMETRIRVPLVLRVTALEVNGTPLDVGAGCRTRSPLRSEEPEPAKFPGDHLVLTGRSSHQPPALPVGYLLSSGGPLTGEVTIPAFTHCGGNGENLDRLLTASVSGSGNYVKQTQGQTCAVQVFNPDQCTKDLQPLVIPLPER</sequence>
<organism evidence="3 4">
    <name type="scientific">Streptomyces achromogenes</name>
    <dbReference type="NCBI Taxonomy" id="67255"/>
    <lineage>
        <taxon>Bacteria</taxon>
        <taxon>Bacillati</taxon>
        <taxon>Actinomycetota</taxon>
        <taxon>Actinomycetes</taxon>
        <taxon>Kitasatosporales</taxon>
        <taxon>Streptomycetaceae</taxon>
        <taxon>Streptomyces</taxon>
    </lineage>
</organism>
<keyword evidence="4" id="KW-1185">Reference proteome</keyword>